<evidence type="ECO:0000256" key="4">
    <source>
        <dbReference type="ARBA" id="ARBA00023125"/>
    </source>
</evidence>
<dbReference type="Gene3D" id="1.10.10.10">
    <property type="entry name" value="Winged helix-like DNA-binding domain superfamily/Winged helix DNA-binding domain"/>
    <property type="match status" value="1"/>
</dbReference>
<evidence type="ECO:0000256" key="1">
    <source>
        <dbReference type="ARBA" id="ARBA00010641"/>
    </source>
</evidence>
<gene>
    <name evidence="7" type="ORF">HNQ61_003568</name>
</gene>
<evidence type="ECO:0000256" key="3">
    <source>
        <dbReference type="ARBA" id="ARBA00023082"/>
    </source>
</evidence>
<evidence type="ECO:0000256" key="2">
    <source>
        <dbReference type="ARBA" id="ARBA00023015"/>
    </source>
</evidence>
<dbReference type="GO" id="GO:0006352">
    <property type="term" value="P:DNA-templated transcription initiation"/>
    <property type="evidence" value="ECO:0007669"/>
    <property type="project" value="InterPro"/>
</dbReference>
<dbReference type="EMBL" id="JACHIA010000011">
    <property type="protein sequence ID" value="MBB6071908.1"/>
    <property type="molecule type" value="Genomic_DNA"/>
</dbReference>
<evidence type="ECO:0000259" key="6">
    <source>
        <dbReference type="Pfam" id="PF04542"/>
    </source>
</evidence>
<dbReference type="PANTHER" id="PTHR43133">
    <property type="entry name" value="RNA POLYMERASE ECF-TYPE SIGMA FACTO"/>
    <property type="match status" value="1"/>
</dbReference>
<comment type="caution">
    <text evidence="7">The sequence shown here is derived from an EMBL/GenBank/DDBJ whole genome shotgun (WGS) entry which is preliminary data.</text>
</comment>
<dbReference type="AlphaFoldDB" id="A0A841H1Q9"/>
<dbReference type="GO" id="GO:0003677">
    <property type="term" value="F:DNA binding"/>
    <property type="evidence" value="ECO:0007669"/>
    <property type="project" value="UniProtKB-KW"/>
</dbReference>
<evidence type="ECO:0000313" key="7">
    <source>
        <dbReference type="EMBL" id="MBB6071908.1"/>
    </source>
</evidence>
<keyword evidence="3" id="KW-0731">Sigma factor</keyword>
<sequence length="230" mass="25676">MPVTAVFDLAAVATRAAGGDDEALEMLLRELHPLLCRYFGRRCRDEPDMSDVVDDLAQQTLVQLARGMPQCRARDEAAVLAWALSIARNCAADHLRAVREERSLRCFFSDLEIAAGWSSVQEWRSADAESSAGRAALGRLLEQVQDSLPERTQDLLWMRLVEHAPWGEVADHFGTEYRAAQRRYQRAQKALRSGVLSLVAELPDGERDLVLAQLDDFGVRVGAAWRDEAT</sequence>
<dbReference type="InterPro" id="IPR013325">
    <property type="entry name" value="RNA_pol_sigma_r2"/>
</dbReference>
<dbReference type="Proteomes" id="UP000582837">
    <property type="component" value="Unassembled WGS sequence"/>
</dbReference>
<dbReference type="GO" id="GO:0016987">
    <property type="term" value="F:sigma factor activity"/>
    <property type="evidence" value="ECO:0007669"/>
    <property type="project" value="UniProtKB-KW"/>
</dbReference>
<feature type="domain" description="RNA polymerase sigma-70 region 2" evidence="6">
    <location>
        <begin position="27"/>
        <end position="97"/>
    </location>
</feature>
<dbReference type="InterPro" id="IPR007627">
    <property type="entry name" value="RNA_pol_sigma70_r2"/>
</dbReference>
<evidence type="ECO:0000313" key="8">
    <source>
        <dbReference type="Proteomes" id="UP000582837"/>
    </source>
</evidence>
<reference evidence="7 8" key="1">
    <citation type="submission" date="2020-08" db="EMBL/GenBank/DDBJ databases">
        <title>Genomic Encyclopedia of Type Strains, Phase IV (KMG-IV): sequencing the most valuable type-strain genomes for metagenomic binning, comparative biology and taxonomic classification.</title>
        <authorList>
            <person name="Goeker M."/>
        </authorList>
    </citation>
    <scope>NUCLEOTIDE SEQUENCE [LARGE SCALE GENOMIC DNA]</scope>
    <source>
        <strain evidence="7 8">DSM 29007</strain>
    </source>
</reference>
<organism evidence="7 8">
    <name type="scientific">Longimicrobium terrae</name>
    <dbReference type="NCBI Taxonomy" id="1639882"/>
    <lineage>
        <taxon>Bacteria</taxon>
        <taxon>Pseudomonadati</taxon>
        <taxon>Gemmatimonadota</taxon>
        <taxon>Longimicrobiia</taxon>
        <taxon>Longimicrobiales</taxon>
        <taxon>Longimicrobiaceae</taxon>
        <taxon>Longimicrobium</taxon>
    </lineage>
</organism>
<dbReference type="Gene3D" id="1.10.1740.10">
    <property type="match status" value="1"/>
</dbReference>
<keyword evidence="5" id="KW-0804">Transcription</keyword>
<dbReference type="InterPro" id="IPR014284">
    <property type="entry name" value="RNA_pol_sigma-70_dom"/>
</dbReference>
<dbReference type="RefSeq" id="WP_170035355.1">
    <property type="nucleotide sequence ID" value="NZ_JABDTL010000001.1"/>
</dbReference>
<keyword evidence="2" id="KW-0805">Transcription regulation</keyword>
<dbReference type="InterPro" id="IPR013324">
    <property type="entry name" value="RNA_pol_sigma_r3/r4-like"/>
</dbReference>
<dbReference type="Pfam" id="PF04542">
    <property type="entry name" value="Sigma70_r2"/>
    <property type="match status" value="1"/>
</dbReference>
<protein>
    <submittedName>
        <fullName evidence="7">RNA polymerase sigma-70 factor (ECF subfamily)</fullName>
    </submittedName>
</protein>
<dbReference type="SUPFAM" id="SSF88946">
    <property type="entry name" value="Sigma2 domain of RNA polymerase sigma factors"/>
    <property type="match status" value="1"/>
</dbReference>
<dbReference type="SUPFAM" id="SSF88659">
    <property type="entry name" value="Sigma3 and sigma4 domains of RNA polymerase sigma factors"/>
    <property type="match status" value="1"/>
</dbReference>
<accession>A0A841H1Q9</accession>
<comment type="similarity">
    <text evidence="1">Belongs to the sigma-70 factor family. ECF subfamily.</text>
</comment>
<dbReference type="InterPro" id="IPR036388">
    <property type="entry name" value="WH-like_DNA-bd_sf"/>
</dbReference>
<name>A0A841H1Q9_9BACT</name>
<dbReference type="PANTHER" id="PTHR43133:SF8">
    <property type="entry name" value="RNA POLYMERASE SIGMA FACTOR HI_1459-RELATED"/>
    <property type="match status" value="1"/>
</dbReference>
<evidence type="ECO:0000256" key="5">
    <source>
        <dbReference type="ARBA" id="ARBA00023163"/>
    </source>
</evidence>
<keyword evidence="8" id="KW-1185">Reference proteome</keyword>
<dbReference type="InterPro" id="IPR039425">
    <property type="entry name" value="RNA_pol_sigma-70-like"/>
</dbReference>
<keyword evidence="4" id="KW-0238">DNA-binding</keyword>
<proteinExistence type="inferred from homology"/>
<dbReference type="NCBIfam" id="TIGR02937">
    <property type="entry name" value="sigma70-ECF"/>
    <property type="match status" value="1"/>
</dbReference>